<evidence type="ECO:0000313" key="1">
    <source>
        <dbReference type="EMBL" id="KKL45193.1"/>
    </source>
</evidence>
<comment type="caution">
    <text evidence="1">The sequence shown here is derived from an EMBL/GenBank/DDBJ whole genome shotgun (WGS) entry which is preliminary data.</text>
</comment>
<accession>A0A0F9C783</accession>
<feature type="non-terminal residue" evidence="1">
    <location>
        <position position="115"/>
    </location>
</feature>
<dbReference type="EMBL" id="LAZR01034478">
    <property type="protein sequence ID" value="KKL45193.1"/>
    <property type="molecule type" value="Genomic_DNA"/>
</dbReference>
<dbReference type="AlphaFoldDB" id="A0A0F9C783"/>
<gene>
    <name evidence="1" type="ORF">LCGC14_2358080</name>
</gene>
<name>A0A0F9C783_9ZZZZ</name>
<protein>
    <submittedName>
        <fullName evidence="1">Uncharacterized protein</fullName>
    </submittedName>
</protein>
<reference evidence="1" key="1">
    <citation type="journal article" date="2015" name="Nature">
        <title>Complex archaea that bridge the gap between prokaryotes and eukaryotes.</title>
        <authorList>
            <person name="Spang A."/>
            <person name="Saw J.H."/>
            <person name="Jorgensen S.L."/>
            <person name="Zaremba-Niedzwiedzka K."/>
            <person name="Martijn J."/>
            <person name="Lind A.E."/>
            <person name="van Eijk R."/>
            <person name="Schleper C."/>
            <person name="Guy L."/>
            <person name="Ettema T.J."/>
        </authorList>
    </citation>
    <scope>NUCLEOTIDE SEQUENCE</scope>
</reference>
<proteinExistence type="predicted"/>
<organism evidence="1">
    <name type="scientific">marine sediment metagenome</name>
    <dbReference type="NCBI Taxonomy" id="412755"/>
    <lineage>
        <taxon>unclassified sequences</taxon>
        <taxon>metagenomes</taxon>
        <taxon>ecological metagenomes</taxon>
    </lineage>
</organism>
<sequence>MGLGDTQTHNKTMRDMATCIECGSRLTQETMPAHPDDYDWRCMSNREHRGYRIINANAQDDAMVHSPYPAMRAAIARRSPIVAMAKDAVIMARLRSQYKLNEYQSAAFLLHCKAT</sequence>